<keyword evidence="2" id="KW-0479">Metal-binding</keyword>
<reference evidence="5" key="2">
    <citation type="submission" date="2015-04" db="EMBL/GenBank/DDBJ databases">
        <title>A butyrogenic pathway from the amino acid lysine in a human gut commensal.</title>
        <authorList>
            <person name="de Vos W.M."/>
            <person name="Bui N.T.P."/>
            <person name="Plugge C.M."/>
            <person name="Ritari J."/>
        </authorList>
    </citation>
    <scope>NUCLEOTIDE SEQUENCE [LARGE SCALE GENOMIC DNA]</scope>
    <source>
        <strain evidence="5">AF211</strain>
    </source>
</reference>
<dbReference type="eggNOG" id="COG0543">
    <property type="taxonomic scope" value="Bacteria"/>
</dbReference>
<feature type="domain" description="FAD-binding FR-type" evidence="3">
    <location>
        <begin position="1"/>
        <end position="95"/>
    </location>
</feature>
<keyword evidence="5" id="KW-1185">Reference proteome</keyword>
<dbReference type="GO" id="GO:0050660">
    <property type="term" value="F:flavin adenine dinucleotide binding"/>
    <property type="evidence" value="ECO:0007669"/>
    <property type="project" value="InterPro"/>
</dbReference>
<dbReference type="EC" id="1.3.98.1" evidence="4"/>
<evidence type="ECO:0000256" key="2">
    <source>
        <dbReference type="PIRSR" id="PIRSR006816-2"/>
    </source>
</evidence>
<keyword evidence="1" id="KW-0274">FAD</keyword>
<evidence type="ECO:0000313" key="4">
    <source>
        <dbReference type="EMBL" id="ALP95697.1"/>
    </source>
</evidence>
<dbReference type="KEGG" id="ibu:IB211_03309"/>
<protein>
    <submittedName>
        <fullName evidence="4">Dihydroorotate dehydrogenase electron transfer subunit</fullName>
        <ecNumber evidence="4">1.3.98.1</ecNumber>
    </submittedName>
</protein>
<dbReference type="Gene3D" id="3.40.50.80">
    <property type="entry name" value="Nucleotide-binding domain of ferredoxin-NADP reductase (FNR) module"/>
    <property type="match status" value="1"/>
</dbReference>
<dbReference type="InterPro" id="IPR050353">
    <property type="entry name" value="PyrK_electron_transfer"/>
</dbReference>
<dbReference type="PROSITE" id="PS51384">
    <property type="entry name" value="FAD_FR"/>
    <property type="match status" value="1"/>
</dbReference>
<dbReference type="STRING" id="1297617.IB211_03309"/>
<dbReference type="AlphaFoldDB" id="A0A0S2W8J4"/>
<dbReference type="NCBIfam" id="NF004862">
    <property type="entry name" value="PRK06222.1"/>
    <property type="match status" value="1"/>
</dbReference>
<dbReference type="GO" id="GO:0046872">
    <property type="term" value="F:metal ion binding"/>
    <property type="evidence" value="ECO:0007669"/>
    <property type="project" value="UniProtKB-KW"/>
</dbReference>
<feature type="binding site" evidence="2">
    <location>
        <position position="232"/>
    </location>
    <ligand>
        <name>[2Fe-2S] cluster</name>
        <dbReference type="ChEBI" id="CHEBI:190135"/>
    </ligand>
</feature>
<dbReference type="RefSeq" id="WP_058118646.1">
    <property type="nucleotide sequence ID" value="NZ_CP011307.1"/>
</dbReference>
<comment type="cofactor">
    <cofactor evidence="1">
        <name>FAD</name>
        <dbReference type="ChEBI" id="CHEBI:57692"/>
    </cofactor>
    <text evidence="1">Binds 1 FAD per subunit.</text>
</comment>
<dbReference type="SUPFAM" id="SSF63380">
    <property type="entry name" value="Riboflavin synthase domain-like"/>
    <property type="match status" value="1"/>
</dbReference>
<accession>A0A0S2W8J4</accession>
<dbReference type="CDD" id="cd06219">
    <property type="entry name" value="DHOD_e_trans_like1"/>
    <property type="match status" value="1"/>
</dbReference>
<dbReference type="InterPro" id="IPR019480">
    <property type="entry name" value="Dihydroorotate_DH_Fe-S-bd"/>
</dbReference>
<dbReference type="PANTHER" id="PTHR43513:SF3">
    <property type="entry name" value="DIHYDROOROTATE DEHYDROGENASE B (NAD(+)), ELECTRON TRANSFER SUBUNIT-RELATED"/>
    <property type="match status" value="1"/>
</dbReference>
<dbReference type="GO" id="GO:0006221">
    <property type="term" value="P:pyrimidine nucleotide biosynthetic process"/>
    <property type="evidence" value="ECO:0007669"/>
    <property type="project" value="InterPro"/>
</dbReference>
<keyword evidence="2" id="KW-0001">2Fe-2S</keyword>
<reference evidence="4 5" key="1">
    <citation type="journal article" date="2015" name="Nat. Commun.">
        <title>Production of butyrate from lysine and the Amadori product fructoselysine by a human gut commensal.</title>
        <authorList>
            <person name="Bui T.P."/>
            <person name="Ritari J."/>
            <person name="Boeren S."/>
            <person name="de Waard P."/>
            <person name="Plugge C.M."/>
            <person name="de Vos W.M."/>
        </authorList>
    </citation>
    <scope>NUCLEOTIDE SEQUENCE [LARGE SCALE GENOMIC DNA]</scope>
    <source>
        <strain evidence="4 5">AF211</strain>
    </source>
</reference>
<dbReference type="EMBL" id="CP011307">
    <property type="protein sequence ID" value="ALP95697.1"/>
    <property type="molecule type" value="Genomic_DNA"/>
</dbReference>
<keyword evidence="2" id="KW-0411">Iron-sulfur</keyword>
<evidence type="ECO:0000259" key="3">
    <source>
        <dbReference type="PROSITE" id="PS51384"/>
    </source>
</evidence>
<gene>
    <name evidence="4" type="ORF">IB211_03309</name>
</gene>
<dbReference type="Proteomes" id="UP000064844">
    <property type="component" value="Chromosome"/>
</dbReference>
<feature type="binding site" evidence="2">
    <location>
        <position position="235"/>
    </location>
    <ligand>
        <name>[2Fe-2S] cluster</name>
        <dbReference type="ChEBI" id="CHEBI:190135"/>
    </ligand>
</feature>
<keyword evidence="2" id="KW-0408">Iron</keyword>
<organism evidence="4 5">
    <name type="scientific">Intestinimonas butyriciproducens</name>
    <dbReference type="NCBI Taxonomy" id="1297617"/>
    <lineage>
        <taxon>Bacteria</taxon>
        <taxon>Bacillati</taxon>
        <taxon>Bacillota</taxon>
        <taxon>Clostridia</taxon>
        <taxon>Eubacteriales</taxon>
        <taxon>Intestinimonas</taxon>
    </lineage>
</organism>
<sequence length="291" mass="32162">MALLQHKRRLNPTVTLMEVSAPLIAKKAQPGQFIILRVDEHGERIPLTISDYDRERGTVTIIFQKVGLTTELLDRLEEGDDILDFVGPLGTPTDLLDREHPGLELGPVKRVAVIGGGVGCAIAYPQAKYLHARGVEVDVIAGFRSKDIVILEEEFKKACDHFYLTTDDGSCGEKGLVTDKLKTLIDSGIHYDAVIAIGPIIMMKFVCKTTEPYGIKTLVSLNPIMIDGTGMCGGCRVSVGGEMKFACVDGPDFDGHKVDFDELMTRNRAYQEREAETRRTHACRLMQKEVE</sequence>
<evidence type="ECO:0000256" key="1">
    <source>
        <dbReference type="PIRSR" id="PIRSR006816-1"/>
    </source>
</evidence>
<dbReference type="PATRIC" id="fig|1297617.4.peg.3400"/>
<keyword evidence="1" id="KW-0285">Flavoprotein</keyword>
<comment type="cofactor">
    <cofactor evidence="2">
        <name>[2Fe-2S] cluster</name>
        <dbReference type="ChEBI" id="CHEBI:190135"/>
    </cofactor>
    <text evidence="2">Binds 1 [2Fe-2S] cluster per subunit.</text>
</comment>
<keyword evidence="4" id="KW-0560">Oxidoreductase</keyword>
<feature type="binding site" evidence="1">
    <location>
        <begin position="62"/>
        <end position="64"/>
    </location>
    <ligand>
        <name>FAD</name>
        <dbReference type="ChEBI" id="CHEBI:57692"/>
    </ligand>
</feature>
<dbReference type="GO" id="GO:1990663">
    <property type="term" value="F:dihydroorotate dehydrogenase (fumarate) activity"/>
    <property type="evidence" value="ECO:0007669"/>
    <property type="project" value="UniProtKB-EC"/>
</dbReference>
<dbReference type="GO" id="GO:0051537">
    <property type="term" value="F:2 iron, 2 sulfur cluster binding"/>
    <property type="evidence" value="ECO:0007669"/>
    <property type="project" value="UniProtKB-KW"/>
</dbReference>
<dbReference type="InterPro" id="IPR017927">
    <property type="entry name" value="FAD-bd_FR_type"/>
</dbReference>
<dbReference type="SUPFAM" id="SSF52343">
    <property type="entry name" value="Ferredoxin reductase-like, C-terminal NADP-linked domain"/>
    <property type="match status" value="1"/>
</dbReference>
<dbReference type="PIRSF" id="PIRSF006816">
    <property type="entry name" value="Cyc3_hyd_g"/>
    <property type="match status" value="1"/>
</dbReference>
<dbReference type="Pfam" id="PF10418">
    <property type="entry name" value="DHODB_Fe-S_bind"/>
    <property type="match status" value="1"/>
</dbReference>
<proteinExistence type="predicted"/>
<dbReference type="InterPro" id="IPR039261">
    <property type="entry name" value="FNR_nucleotide-bd"/>
</dbReference>
<name>A0A0S2W8J4_9FIRM</name>
<feature type="binding site" evidence="2">
    <location>
        <position position="247"/>
    </location>
    <ligand>
        <name>[2Fe-2S] cluster</name>
        <dbReference type="ChEBI" id="CHEBI:190135"/>
    </ligand>
</feature>
<dbReference type="Gene3D" id="2.40.30.10">
    <property type="entry name" value="Translation factors"/>
    <property type="match status" value="1"/>
</dbReference>
<dbReference type="PANTHER" id="PTHR43513">
    <property type="entry name" value="DIHYDROOROTATE DEHYDROGENASE B (NAD(+)), ELECTRON TRANSFER SUBUNIT"/>
    <property type="match status" value="1"/>
</dbReference>
<dbReference type="InterPro" id="IPR017938">
    <property type="entry name" value="Riboflavin_synthase-like_b-brl"/>
</dbReference>
<dbReference type="InterPro" id="IPR012165">
    <property type="entry name" value="Cyt_c3_hydrogenase_gsu"/>
</dbReference>
<evidence type="ECO:0000313" key="5">
    <source>
        <dbReference type="Proteomes" id="UP000064844"/>
    </source>
</evidence>